<keyword evidence="1" id="KW-0732">Signal</keyword>
<dbReference type="EMBL" id="CAKOFQ010006927">
    <property type="protein sequence ID" value="CAH1982753.1"/>
    <property type="molecule type" value="Genomic_DNA"/>
</dbReference>
<dbReference type="OrthoDB" id="6756426at2759"/>
<feature type="chain" id="PRO_5040350569" evidence="1">
    <location>
        <begin position="18"/>
        <end position="164"/>
    </location>
</feature>
<evidence type="ECO:0000256" key="1">
    <source>
        <dbReference type="SAM" id="SignalP"/>
    </source>
</evidence>
<keyword evidence="3" id="KW-1185">Reference proteome</keyword>
<accession>A0A9P0L0E4</accession>
<comment type="caution">
    <text evidence="2">The sequence shown here is derived from an EMBL/GenBank/DDBJ whole genome shotgun (WGS) entry which is preliminary data.</text>
</comment>
<evidence type="ECO:0000313" key="3">
    <source>
        <dbReference type="Proteomes" id="UP001152888"/>
    </source>
</evidence>
<gene>
    <name evidence="2" type="ORF">ACAOBT_LOCUS15192</name>
</gene>
<feature type="signal peptide" evidence="1">
    <location>
        <begin position="1"/>
        <end position="17"/>
    </location>
</feature>
<protein>
    <submittedName>
        <fullName evidence="2">Uncharacterized protein</fullName>
    </submittedName>
</protein>
<evidence type="ECO:0000313" key="2">
    <source>
        <dbReference type="EMBL" id="CAH1982753.1"/>
    </source>
</evidence>
<name>A0A9P0L0E4_ACAOB</name>
<dbReference type="Proteomes" id="UP001152888">
    <property type="component" value="Unassembled WGS sequence"/>
</dbReference>
<sequence length="164" mass="15966">MIAQVVLVTSLLALAHAGGLLGNGIGIGGGIGLGESRGIGGGLGGVRIGHGIGGLGGIGIGRGIGGIGGGLGGIGGGIGGAGVGLGSGVGHGRVVDVYAPPHYEYKYEVADPHTGDLKQQVESRVGDRTKSELAWGEKDRQAVVSRLIQDTGTLVVSHGHGLGR</sequence>
<reference evidence="2" key="1">
    <citation type="submission" date="2022-03" db="EMBL/GenBank/DDBJ databases">
        <authorList>
            <person name="Sayadi A."/>
        </authorList>
    </citation>
    <scope>NUCLEOTIDE SEQUENCE</scope>
</reference>
<dbReference type="AlphaFoldDB" id="A0A9P0L0E4"/>
<proteinExistence type="predicted"/>
<organism evidence="2 3">
    <name type="scientific">Acanthoscelides obtectus</name>
    <name type="common">Bean weevil</name>
    <name type="synonym">Bruchus obtectus</name>
    <dbReference type="NCBI Taxonomy" id="200917"/>
    <lineage>
        <taxon>Eukaryota</taxon>
        <taxon>Metazoa</taxon>
        <taxon>Ecdysozoa</taxon>
        <taxon>Arthropoda</taxon>
        <taxon>Hexapoda</taxon>
        <taxon>Insecta</taxon>
        <taxon>Pterygota</taxon>
        <taxon>Neoptera</taxon>
        <taxon>Endopterygota</taxon>
        <taxon>Coleoptera</taxon>
        <taxon>Polyphaga</taxon>
        <taxon>Cucujiformia</taxon>
        <taxon>Chrysomeloidea</taxon>
        <taxon>Chrysomelidae</taxon>
        <taxon>Bruchinae</taxon>
        <taxon>Bruchini</taxon>
        <taxon>Acanthoscelides</taxon>
    </lineage>
</organism>